<dbReference type="EMBL" id="JBHSGD010000004">
    <property type="protein sequence ID" value="MFC4652018.1"/>
    <property type="molecule type" value="Genomic_DNA"/>
</dbReference>
<organism evidence="2 3">
    <name type="scientific">Lactococcus nasutitermitis</name>
    <dbReference type="NCBI Taxonomy" id="1652957"/>
    <lineage>
        <taxon>Bacteria</taxon>
        <taxon>Bacillati</taxon>
        <taxon>Bacillota</taxon>
        <taxon>Bacilli</taxon>
        <taxon>Lactobacillales</taxon>
        <taxon>Streptococcaceae</taxon>
        <taxon>Lactococcus</taxon>
    </lineage>
</organism>
<sequence length="42" mass="4650">MTLLQLNIALASITVVLVSLLGACLLYSFRTVKSKIKQNKEQ</sequence>
<evidence type="ECO:0008006" key="4">
    <source>
        <dbReference type="Google" id="ProtNLM"/>
    </source>
</evidence>
<gene>
    <name evidence="2" type="ORF">ACFO26_03780</name>
</gene>
<comment type="caution">
    <text evidence="2">The sequence shown here is derived from an EMBL/GenBank/DDBJ whole genome shotgun (WGS) entry which is preliminary data.</text>
</comment>
<evidence type="ECO:0000313" key="2">
    <source>
        <dbReference type="EMBL" id="MFC4652018.1"/>
    </source>
</evidence>
<keyword evidence="3" id="KW-1185">Reference proteome</keyword>
<dbReference type="RefSeq" id="WP_280520325.1">
    <property type="nucleotide sequence ID" value="NZ_BOVQ01000002.1"/>
</dbReference>
<feature type="transmembrane region" description="Helical" evidence="1">
    <location>
        <begin position="6"/>
        <end position="29"/>
    </location>
</feature>
<name>A0ABV9JB43_9LACT</name>
<keyword evidence="1" id="KW-1133">Transmembrane helix</keyword>
<dbReference type="Proteomes" id="UP001595987">
    <property type="component" value="Unassembled WGS sequence"/>
</dbReference>
<proteinExistence type="predicted"/>
<keyword evidence="1" id="KW-0472">Membrane</keyword>
<accession>A0ABV9JB43</accession>
<reference evidence="3" key="1">
    <citation type="journal article" date="2019" name="Int. J. Syst. Evol. Microbiol.">
        <title>The Global Catalogue of Microorganisms (GCM) 10K type strain sequencing project: providing services to taxonomists for standard genome sequencing and annotation.</title>
        <authorList>
            <consortium name="The Broad Institute Genomics Platform"/>
            <consortium name="The Broad Institute Genome Sequencing Center for Infectious Disease"/>
            <person name="Wu L."/>
            <person name="Ma J."/>
        </authorList>
    </citation>
    <scope>NUCLEOTIDE SEQUENCE [LARGE SCALE GENOMIC DNA]</scope>
    <source>
        <strain evidence="3">CCUG 63287</strain>
    </source>
</reference>
<evidence type="ECO:0000256" key="1">
    <source>
        <dbReference type="SAM" id="Phobius"/>
    </source>
</evidence>
<evidence type="ECO:0000313" key="3">
    <source>
        <dbReference type="Proteomes" id="UP001595987"/>
    </source>
</evidence>
<protein>
    <recommendedName>
        <fullName evidence="4">DUF3149 domain-containing protein</fullName>
    </recommendedName>
</protein>
<keyword evidence="1" id="KW-0812">Transmembrane</keyword>